<evidence type="ECO:0000313" key="1">
    <source>
        <dbReference type="EMBL" id="EFW03989.1"/>
    </source>
</evidence>
<evidence type="ECO:0000313" key="2">
    <source>
        <dbReference type="Proteomes" id="UP000003157"/>
    </source>
</evidence>
<dbReference type="GeneID" id="78228347"/>
<name>E7GDD8_9FIRM</name>
<comment type="caution">
    <text evidence="1">The sequence shown here is derived from an EMBL/GenBank/DDBJ whole genome shotgun (WGS) entry which is preliminary data.</text>
</comment>
<dbReference type="AlphaFoldDB" id="E7GDD8"/>
<sequence length="95" mass="10213">MLKTMGMHKLVAPAIALMLGIGVVLTGIGFAMERNTEYLKEDGNHKWYQIVYIDQNGWFRFGVTFGDLVSFGGFGISDAPDAPAVPQAPSAPVAP</sequence>
<dbReference type="OrthoDB" id="9947578at2"/>
<dbReference type="RefSeq" id="WP_008789868.1">
    <property type="nucleotide sequence ID" value="NZ_AKCB01000001.1"/>
</dbReference>
<dbReference type="HOGENOM" id="CLU_2368028_0_0_9"/>
<organism evidence="1 2">
    <name type="scientific">Coprobacillus cateniformis</name>
    <dbReference type="NCBI Taxonomy" id="100884"/>
    <lineage>
        <taxon>Bacteria</taxon>
        <taxon>Bacillati</taxon>
        <taxon>Bacillota</taxon>
        <taxon>Erysipelotrichia</taxon>
        <taxon>Erysipelotrichales</taxon>
        <taxon>Coprobacillaceae</taxon>
        <taxon>Coprobacillus</taxon>
    </lineage>
</organism>
<dbReference type="STRING" id="100884.GCA_000269565_00434"/>
<accession>E7GDD8</accession>
<proteinExistence type="predicted"/>
<gene>
    <name evidence="1" type="ORF">HMPREF9488_02781</name>
</gene>
<keyword evidence="2" id="KW-1185">Reference proteome</keyword>
<protein>
    <submittedName>
        <fullName evidence="1">Uncharacterized protein</fullName>
    </submittedName>
</protein>
<dbReference type="EMBL" id="ADKX01000041">
    <property type="protein sequence ID" value="EFW03989.1"/>
    <property type="molecule type" value="Genomic_DNA"/>
</dbReference>
<dbReference type="eggNOG" id="ENOG502ZJ6R">
    <property type="taxonomic scope" value="Bacteria"/>
</dbReference>
<dbReference type="Proteomes" id="UP000003157">
    <property type="component" value="Unassembled WGS sequence"/>
</dbReference>
<reference evidence="1 2" key="1">
    <citation type="submission" date="2010-12" db="EMBL/GenBank/DDBJ databases">
        <title>The Genome Sequence of Coprobacillus sp. strain 29_1.</title>
        <authorList>
            <consortium name="The Broad Institute Genome Sequencing Platform"/>
            <person name="Earl A."/>
            <person name="Ward D."/>
            <person name="Feldgarden M."/>
            <person name="Gevers D."/>
            <person name="Daigneault M."/>
            <person name="Sibley C.D."/>
            <person name="White A."/>
            <person name="Strauss J."/>
            <person name="Allen-Vercoe E."/>
            <person name="Young S.K."/>
            <person name="Zeng Q."/>
            <person name="Gargeya S."/>
            <person name="Fitzgerald M."/>
            <person name="Haas B."/>
            <person name="Abouelleil A."/>
            <person name="Alvarado L."/>
            <person name="Arachchi H.M."/>
            <person name="Berlin A."/>
            <person name="Brown A."/>
            <person name="Chapman S.B."/>
            <person name="Chen Z."/>
            <person name="Dunbar C."/>
            <person name="Freedman E."/>
            <person name="Gearin G."/>
            <person name="Gellesch M."/>
            <person name="Goldberg J."/>
            <person name="Griggs A."/>
            <person name="Gujja S."/>
            <person name="Heilman E."/>
            <person name="Heiman D."/>
            <person name="Howarth C."/>
            <person name="Larson L."/>
            <person name="Lui A."/>
            <person name="MacDonald P.J.P."/>
            <person name="Mehta T."/>
            <person name="Montmayeur A."/>
            <person name="Murphy C."/>
            <person name="Neiman D."/>
            <person name="Pearson M."/>
            <person name="Priest M."/>
            <person name="Roberts A."/>
            <person name="Saif S."/>
            <person name="Shea T."/>
            <person name="Shenoy N."/>
            <person name="Sisk P."/>
            <person name="Stolte C."/>
            <person name="Sykes S."/>
            <person name="White J."/>
            <person name="Yandava C."/>
            <person name="Nusbaum C."/>
            <person name="Birren B."/>
        </authorList>
    </citation>
    <scope>NUCLEOTIDE SEQUENCE [LARGE SCALE GENOMIC DNA]</scope>
    <source>
        <strain evidence="1 2">29_1</strain>
    </source>
</reference>